<dbReference type="Proteomes" id="UP000652761">
    <property type="component" value="Unassembled WGS sequence"/>
</dbReference>
<sequence>MFPLFVHPLRGHVGSAPVANGWQPDRWAAFSVPSALDPSEPLRQSSWSSRATRSGRSAAGGKHDACGEVEGRGVQWVFMGSPSAQKHVYDTQIAALLGIPYISMGGLVSQELHPHSSLYKKIEIDFPAQPFDHVAKAPKLPCALAIWTMSIEPLHPSSDPAREAQTIFLTYVNVNFFTSVNENVVVNESVKVFEVTFHEVYEILWQSMSLLFNRELPCETGTMREKGCRIA</sequence>
<comment type="caution">
    <text evidence="2">The sequence shown here is derived from an EMBL/GenBank/DDBJ whole genome shotgun (WGS) entry which is preliminary data.</text>
</comment>
<feature type="compositionally biased region" description="Low complexity" evidence="1">
    <location>
        <begin position="45"/>
        <end position="60"/>
    </location>
</feature>
<evidence type="ECO:0000313" key="2">
    <source>
        <dbReference type="EMBL" id="MQL99265.1"/>
    </source>
</evidence>
<dbReference type="EMBL" id="NMUH01002321">
    <property type="protein sequence ID" value="MQL99265.1"/>
    <property type="molecule type" value="Genomic_DNA"/>
</dbReference>
<gene>
    <name evidence="2" type="ORF">Taro_031985</name>
</gene>
<keyword evidence="3" id="KW-1185">Reference proteome</keyword>
<organism evidence="2 3">
    <name type="scientific">Colocasia esculenta</name>
    <name type="common">Wild taro</name>
    <name type="synonym">Arum esculentum</name>
    <dbReference type="NCBI Taxonomy" id="4460"/>
    <lineage>
        <taxon>Eukaryota</taxon>
        <taxon>Viridiplantae</taxon>
        <taxon>Streptophyta</taxon>
        <taxon>Embryophyta</taxon>
        <taxon>Tracheophyta</taxon>
        <taxon>Spermatophyta</taxon>
        <taxon>Magnoliopsida</taxon>
        <taxon>Liliopsida</taxon>
        <taxon>Araceae</taxon>
        <taxon>Aroideae</taxon>
        <taxon>Colocasieae</taxon>
        <taxon>Colocasia</taxon>
    </lineage>
</organism>
<evidence type="ECO:0000313" key="3">
    <source>
        <dbReference type="Proteomes" id="UP000652761"/>
    </source>
</evidence>
<evidence type="ECO:0000256" key="1">
    <source>
        <dbReference type="SAM" id="MobiDB-lite"/>
    </source>
</evidence>
<accession>A0A843VTJ1</accession>
<proteinExistence type="predicted"/>
<name>A0A843VTJ1_COLES</name>
<dbReference type="OrthoDB" id="439792at2759"/>
<dbReference type="AlphaFoldDB" id="A0A843VTJ1"/>
<feature type="region of interest" description="Disordered" evidence="1">
    <location>
        <begin position="38"/>
        <end position="66"/>
    </location>
</feature>
<protein>
    <submittedName>
        <fullName evidence="2">Uncharacterized protein</fullName>
    </submittedName>
</protein>
<reference evidence="2" key="1">
    <citation type="submission" date="2017-07" db="EMBL/GenBank/DDBJ databases">
        <title>Taro Niue Genome Assembly and Annotation.</title>
        <authorList>
            <person name="Atibalentja N."/>
            <person name="Keating K."/>
            <person name="Fields C.J."/>
        </authorList>
    </citation>
    <scope>NUCLEOTIDE SEQUENCE</scope>
    <source>
        <strain evidence="2">Niue_2</strain>
        <tissue evidence="2">Leaf</tissue>
    </source>
</reference>